<name>A0ABY7GWJ8_9BACT</name>
<protein>
    <recommendedName>
        <fullName evidence="4">Intracellular proteinase inhibitor BsuPI domain-containing protein</fullName>
    </recommendedName>
</protein>
<evidence type="ECO:0000313" key="3">
    <source>
        <dbReference type="Proteomes" id="UP001164459"/>
    </source>
</evidence>
<dbReference type="EMBL" id="CP114040">
    <property type="protein sequence ID" value="WAS91323.1"/>
    <property type="molecule type" value="Genomic_DNA"/>
</dbReference>
<reference evidence="2" key="1">
    <citation type="submission" date="2022-11" db="EMBL/GenBank/DDBJ databases">
        <title>Minimal conservation of predation-associated metabolite biosynthetic gene clusters underscores biosynthetic potential of Myxococcota including descriptions for ten novel species: Archangium lansinium sp. nov., Myxococcus landrumus sp. nov., Nannocystis bai.</title>
        <authorList>
            <person name="Ahearne A."/>
            <person name="Stevens C."/>
            <person name="Dowd S."/>
        </authorList>
    </citation>
    <scope>NUCLEOTIDE SEQUENCE</scope>
    <source>
        <strain evidence="2">Fl3</strain>
    </source>
</reference>
<evidence type="ECO:0000256" key="1">
    <source>
        <dbReference type="SAM" id="MobiDB-lite"/>
    </source>
</evidence>
<keyword evidence="3" id="KW-1185">Reference proteome</keyword>
<evidence type="ECO:0000313" key="2">
    <source>
        <dbReference type="EMBL" id="WAS91323.1"/>
    </source>
</evidence>
<accession>A0ABY7GWJ8</accession>
<evidence type="ECO:0008006" key="4">
    <source>
        <dbReference type="Google" id="ProtNLM"/>
    </source>
</evidence>
<dbReference type="Proteomes" id="UP001164459">
    <property type="component" value="Chromosome"/>
</dbReference>
<gene>
    <name evidence="2" type="ORF">O0S08_34480</name>
</gene>
<sequence>MAAETDRLSQQCVVADEETVASVKQRCSHGESSEQGTPTPSLRAELVPERVVVPSGALARFAVRLTNAGQRRVRLILNCSLRHHVRAADGTSTLPPEVEGESVCPAEGLAVDLEPGATLRFEEELEARRWVPMDPGPDANGFRWVTHTPWEPGPALPPGPYALEVDLPGIPTADGSSMTVRGVLQVE</sequence>
<proteinExistence type="predicted"/>
<feature type="region of interest" description="Disordered" evidence="1">
    <location>
        <begin position="24"/>
        <end position="43"/>
    </location>
</feature>
<organism evidence="2 3">
    <name type="scientific">Nannocystis punicea</name>
    <dbReference type="NCBI Taxonomy" id="2995304"/>
    <lineage>
        <taxon>Bacteria</taxon>
        <taxon>Pseudomonadati</taxon>
        <taxon>Myxococcota</taxon>
        <taxon>Polyangia</taxon>
        <taxon>Nannocystales</taxon>
        <taxon>Nannocystaceae</taxon>
        <taxon>Nannocystis</taxon>
    </lineage>
</organism>
<dbReference type="RefSeq" id="WP_269033687.1">
    <property type="nucleotide sequence ID" value="NZ_CP114040.1"/>
</dbReference>